<dbReference type="EMBL" id="CM051407">
    <property type="protein sequence ID" value="KAJ4701582.1"/>
    <property type="molecule type" value="Genomic_DNA"/>
</dbReference>
<sequence length="138" mass="16181">MFFEEAGGVQFHWPVPETGFTASEIQEVLSLLQSEDSVGQNSGSEDRAVYTVDERKQRRMISNRESARRSRWRKKRHLENLTEQVNRLRAENRELKNRLNIVLNQCNVVGRENDRLTTEYVALWTRLADLYQIIGAMQ</sequence>
<protein>
    <submittedName>
        <fullName evidence="1">Basic-leucine zipper transcription factor</fullName>
    </submittedName>
</protein>
<comment type="caution">
    <text evidence="1">The sequence shown here is derived from an EMBL/GenBank/DDBJ whole genome shotgun (WGS) entry which is preliminary data.</text>
</comment>
<organism evidence="1 2">
    <name type="scientific">Melia azedarach</name>
    <name type="common">Chinaberry tree</name>
    <dbReference type="NCBI Taxonomy" id="155640"/>
    <lineage>
        <taxon>Eukaryota</taxon>
        <taxon>Viridiplantae</taxon>
        <taxon>Streptophyta</taxon>
        <taxon>Embryophyta</taxon>
        <taxon>Tracheophyta</taxon>
        <taxon>Spermatophyta</taxon>
        <taxon>Magnoliopsida</taxon>
        <taxon>eudicotyledons</taxon>
        <taxon>Gunneridae</taxon>
        <taxon>Pentapetalae</taxon>
        <taxon>rosids</taxon>
        <taxon>malvids</taxon>
        <taxon>Sapindales</taxon>
        <taxon>Meliaceae</taxon>
        <taxon>Melia</taxon>
    </lineage>
</organism>
<proteinExistence type="predicted"/>
<reference evidence="1 2" key="1">
    <citation type="journal article" date="2023" name="Science">
        <title>Complex scaffold remodeling in plant triterpene biosynthesis.</title>
        <authorList>
            <person name="De La Pena R."/>
            <person name="Hodgson H."/>
            <person name="Liu J.C."/>
            <person name="Stephenson M.J."/>
            <person name="Martin A.C."/>
            <person name="Owen C."/>
            <person name="Harkess A."/>
            <person name="Leebens-Mack J."/>
            <person name="Jimenez L.E."/>
            <person name="Osbourn A."/>
            <person name="Sattely E.S."/>
        </authorList>
    </citation>
    <scope>NUCLEOTIDE SEQUENCE [LARGE SCALE GENOMIC DNA]</scope>
    <source>
        <strain evidence="2">cv. JPN11</strain>
        <tissue evidence="1">Leaf</tissue>
    </source>
</reference>
<evidence type="ECO:0000313" key="1">
    <source>
        <dbReference type="EMBL" id="KAJ4701582.1"/>
    </source>
</evidence>
<evidence type="ECO:0000313" key="2">
    <source>
        <dbReference type="Proteomes" id="UP001164539"/>
    </source>
</evidence>
<accession>A0ACC1WRI5</accession>
<keyword evidence="2" id="KW-1185">Reference proteome</keyword>
<dbReference type="Proteomes" id="UP001164539">
    <property type="component" value="Chromosome 14"/>
</dbReference>
<name>A0ACC1WRI5_MELAZ</name>
<gene>
    <name evidence="1" type="ORF">OWV82_024806</name>
</gene>